<keyword evidence="4" id="KW-0720">Serine protease</keyword>
<dbReference type="PROSITE" id="PS00137">
    <property type="entry name" value="SUBTILASE_HIS"/>
    <property type="match status" value="1"/>
</dbReference>
<keyword evidence="2" id="KW-0645">Protease</keyword>
<reference evidence="7 8" key="1">
    <citation type="journal article" date="2018" name="Gigascience">
        <title>Genomes of trombidid mites reveal novel predicted allergens and laterally-transferred genes associated with secondary metabolism.</title>
        <authorList>
            <person name="Dong X."/>
            <person name="Chaisiri K."/>
            <person name="Xia D."/>
            <person name="Armstrong S.D."/>
            <person name="Fang Y."/>
            <person name="Donnelly M.J."/>
            <person name="Kadowaki T."/>
            <person name="McGarry J.W."/>
            <person name="Darby A.C."/>
            <person name="Makepeace B.L."/>
        </authorList>
    </citation>
    <scope>NUCLEOTIDE SEQUENCE [LARGE SCALE GENOMIC DNA]</scope>
    <source>
        <strain evidence="7">UoL-UT</strain>
    </source>
</reference>
<dbReference type="Proteomes" id="UP000288716">
    <property type="component" value="Unassembled WGS sequence"/>
</dbReference>
<keyword evidence="3" id="KW-0378">Hydrolase</keyword>
<evidence type="ECO:0000256" key="5">
    <source>
        <dbReference type="PROSITE-ProRule" id="PRU01240"/>
    </source>
</evidence>
<evidence type="ECO:0000256" key="3">
    <source>
        <dbReference type="ARBA" id="ARBA00022801"/>
    </source>
</evidence>
<evidence type="ECO:0000256" key="2">
    <source>
        <dbReference type="ARBA" id="ARBA00022670"/>
    </source>
</evidence>
<dbReference type="InterPro" id="IPR036852">
    <property type="entry name" value="Peptidase_S8/S53_dom_sf"/>
</dbReference>
<dbReference type="InterPro" id="IPR050131">
    <property type="entry name" value="Peptidase_S8_subtilisin-like"/>
</dbReference>
<dbReference type="PANTHER" id="PTHR43806:SF11">
    <property type="entry name" value="CEREVISIN-RELATED"/>
    <property type="match status" value="1"/>
</dbReference>
<sequence length="81" mass="7946">TGVNEHPDLLGRVTFGRNFVPGEANDDLNGHGTAVASGAAGTTAGVAKKAQIIAVKVLNAAGGGTIGNIVAGLMFCALEVT</sequence>
<dbReference type="GO" id="GO:0006508">
    <property type="term" value="P:proteolysis"/>
    <property type="evidence" value="ECO:0007669"/>
    <property type="project" value="UniProtKB-KW"/>
</dbReference>
<organism evidence="7 8">
    <name type="scientific">Leptotrombidium deliense</name>
    <dbReference type="NCBI Taxonomy" id="299467"/>
    <lineage>
        <taxon>Eukaryota</taxon>
        <taxon>Metazoa</taxon>
        <taxon>Ecdysozoa</taxon>
        <taxon>Arthropoda</taxon>
        <taxon>Chelicerata</taxon>
        <taxon>Arachnida</taxon>
        <taxon>Acari</taxon>
        <taxon>Acariformes</taxon>
        <taxon>Trombidiformes</taxon>
        <taxon>Prostigmata</taxon>
        <taxon>Anystina</taxon>
        <taxon>Parasitengona</taxon>
        <taxon>Trombiculoidea</taxon>
        <taxon>Trombiculidae</taxon>
        <taxon>Leptotrombidium</taxon>
    </lineage>
</organism>
<dbReference type="InterPro" id="IPR022398">
    <property type="entry name" value="Peptidase_S8_His-AS"/>
</dbReference>
<dbReference type="VEuPathDB" id="VectorBase:LDEU013421"/>
<comment type="caution">
    <text evidence="5">Lacks conserved residue(s) required for the propagation of feature annotation.</text>
</comment>
<dbReference type="AlphaFoldDB" id="A0A443RU92"/>
<keyword evidence="8" id="KW-1185">Reference proteome</keyword>
<dbReference type="GO" id="GO:0005615">
    <property type="term" value="C:extracellular space"/>
    <property type="evidence" value="ECO:0007669"/>
    <property type="project" value="TreeGrafter"/>
</dbReference>
<name>A0A443RU92_9ACAR</name>
<dbReference type="Pfam" id="PF00082">
    <property type="entry name" value="Peptidase_S8"/>
    <property type="match status" value="1"/>
</dbReference>
<gene>
    <name evidence="7" type="ORF">B4U80_12461</name>
</gene>
<dbReference type="InterPro" id="IPR000209">
    <property type="entry name" value="Peptidase_S8/S53_dom"/>
</dbReference>
<accession>A0A443RU92</accession>
<dbReference type="Gene3D" id="3.40.50.200">
    <property type="entry name" value="Peptidase S8/S53 domain"/>
    <property type="match status" value="1"/>
</dbReference>
<feature type="domain" description="Peptidase S8/S53" evidence="6">
    <location>
        <begin position="2"/>
        <end position="69"/>
    </location>
</feature>
<dbReference type="EMBL" id="NCKV01037017">
    <property type="protein sequence ID" value="RWS18619.1"/>
    <property type="molecule type" value="Genomic_DNA"/>
</dbReference>
<dbReference type="OrthoDB" id="206201at2759"/>
<evidence type="ECO:0000313" key="7">
    <source>
        <dbReference type="EMBL" id="RWS18619.1"/>
    </source>
</evidence>
<evidence type="ECO:0000313" key="8">
    <source>
        <dbReference type="Proteomes" id="UP000288716"/>
    </source>
</evidence>
<dbReference type="PROSITE" id="PS51892">
    <property type="entry name" value="SUBTILASE"/>
    <property type="match status" value="1"/>
</dbReference>
<comment type="caution">
    <text evidence="7">The sequence shown here is derived from an EMBL/GenBank/DDBJ whole genome shotgun (WGS) entry which is preliminary data.</text>
</comment>
<dbReference type="PANTHER" id="PTHR43806">
    <property type="entry name" value="PEPTIDASE S8"/>
    <property type="match status" value="1"/>
</dbReference>
<evidence type="ECO:0000259" key="6">
    <source>
        <dbReference type="Pfam" id="PF00082"/>
    </source>
</evidence>
<feature type="non-terminal residue" evidence="7">
    <location>
        <position position="1"/>
    </location>
</feature>
<evidence type="ECO:0000256" key="4">
    <source>
        <dbReference type="ARBA" id="ARBA00022825"/>
    </source>
</evidence>
<dbReference type="SUPFAM" id="SSF52743">
    <property type="entry name" value="Subtilisin-like"/>
    <property type="match status" value="1"/>
</dbReference>
<dbReference type="STRING" id="299467.A0A443RU92"/>
<evidence type="ECO:0000256" key="1">
    <source>
        <dbReference type="ARBA" id="ARBA00011073"/>
    </source>
</evidence>
<proteinExistence type="inferred from homology"/>
<dbReference type="GO" id="GO:0004252">
    <property type="term" value="F:serine-type endopeptidase activity"/>
    <property type="evidence" value="ECO:0007669"/>
    <property type="project" value="InterPro"/>
</dbReference>
<protein>
    <recommendedName>
        <fullName evidence="6">Peptidase S8/S53 domain-containing protein</fullName>
    </recommendedName>
</protein>
<comment type="similarity">
    <text evidence="1 5">Belongs to the peptidase S8 family.</text>
</comment>